<dbReference type="InterPro" id="IPR050570">
    <property type="entry name" value="Cell_wall_metabolism_enzyme"/>
</dbReference>
<feature type="chain" id="PRO_5003376475" evidence="1">
    <location>
        <begin position="27"/>
        <end position="297"/>
    </location>
</feature>
<dbReference type="eggNOG" id="COG1388">
    <property type="taxonomic scope" value="Bacteria"/>
</dbReference>
<dbReference type="InterPro" id="IPR011055">
    <property type="entry name" value="Dup_hybrid_motif"/>
</dbReference>
<feature type="domain" description="LysM" evidence="2">
    <location>
        <begin position="85"/>
        <end position="129"/>
    </location>
</feature>
<dbReference type="CDD" id="cd00118">
    <property type="entry name" value="LysM"/>
    <property type="match status" value="2"/>
</dbReference>
<dbReference type="eggNOG" id="COG4942">
    <property type="taxonomic scope" value="Bacteria"/>
</dbReference>
<dbReference type="SMART" id="SM00257">
    <property type="entry name" value="LysM"/>
    <property type="match status" value="2"/>
</dbReference>
<feature type="domain" description="LysM" evidence="2">
    <location>
        <begin position="36"/>
        <end position="80"/>
    </location>
</feature>
<evidence type="ECO:0000256" key="1">
    <source>
        <dbReference type="SAM" id="SignalP"/>
    </source>
</evidence>
<dbReference type="EMBL" id="CP002865">
    <property type="protein sequence ID" value="AEI37196.1"/>
    <property type="molecule type" value="Genomic_DNA"/>
</dbReference>
<keyword evidence="1" id="KW-0732">Signal</keyword>
<evidence type="ECO:0000313" key="4">
    <source>
        <dbReference type="Proteomes" id="UP000000491"/>
    </source>
</evidence>
<reference evidence="3 4" key="1">
    <citation type="journal article" date="2011" name="J. Bacteriol.">
        <title>Genome sequence of the ethanol-producing Zymomonas mobilis subsp. pomaceae lectotype strain ATCC 29192.</title>
        <authorList>
            <person name="Kouvelis V.N."/>
            <person name="Davenport K.W."/>
            <person name="Brettin T.S."/>
            <person name="Bruce D."/>
            <person name="Detter C."/>
            <person name="Han C.S."/>
            <person name="Nolan M."/>
            <person name="Tapia R."/>
            <person name="Damoulaki A."/>
            <person name="Kyrpides N.C."/>
            <person name="Typas M.A."/>
            <person name="Pappas K.M."/>
        </authorList>
    </citation>
    <scope>NUCLEOTIDE SEQUENCE [LARGE SCALE GENOMIC DNA]</scope>
    <source>
        <strain evidence="4">ATCC 29192 / DSM 22645 / JCM 10191 / CCUG 17912 / NBRC 13757 / NCIMB 11200 / NRRL B-4491 / Barker I</strain>
    </source>
</reference>
<dbReference type="SUPFAM" id="SSF54106">
    <property type="entry name" value="LysM domain"/>
    <property type="match status" value="1"/>
</dbReference>
<evidence type="ECO:0000259" key="2">
    <source>
        <dbReference type="PROSITE" id="PS51782"/>
    </source>
</evidence>
<dbReference type="PATRIC" id="fig|579138.3.peg.310"/>
<dbReference type="PANTHER" id="PTHR21666:SF270">
    <property type="entry name" value="MUREIN HYDROLASE ACTIVATOR ENVC"/>
    <property type="match status" value="1"/>
</dbReference>
<dbReference type="Proteomes" id="UP000000491">
    <property type="component" value="Chromosome"/>
</dbReference>
<feature type="signal peptide" evidence="1">
    <location>
        <begin position="1"/>
        <end position="26"/>
    </location>
</feature>
<dbReference type="Pfam" id="PF01551">
    <property type="entry name" value="Peptidase_M23"/>
    <property type="match status" value="1"/>
</dbReference>
<proteinExistence type="predicted"/>
<gene>
    <name evidence="3" type="ordered locus">Zymop_0293</name>
</gene>
<organism evidence="3 4">
    <name type="scientific">Zymomonas mobilis subsp. pomaceae (strain ATCC 29192 / DSM 22645 / JCM 10191 / CCUG 17912 / NBRC 13757 / NCIMB 11200 / NRRL B-4491 / Barker I)</name>
    <dbReference type="NCBI Taxonomy" id="579138"/>
    <lineage>
        <taxon>Bacteria</taxon>
        <taxon>Pseudomonadati</taxon>
        <taxon>Pseudomonadota</taxon>
        <taxon>Alphaproteobacteria</taxon>
        <taxon>Sphingomonadales</taxon>
        <taxon>Zymomonadaceae</taxon>
        <taxon>Zymomonas</taxon>
    </lineage>
</organism>
<dbReference type="KEGG" id="zmp:Zymop_0293"/>
<dbReference type="CDD" id="cd12797">
    <property type="entry name" value="M23_peptidase"/>
    <property type="match status" value="1"/>
</dbReference>
<dbReference type="PROSITE" id="PS51782">
    <property type="entry name" value="LYSM"/>
    <property type="match status" value="2"/>
</dbReference>
<dbReference type="SUPFAM" id="SSF51261">
    <property type="entry name" value="Duplicated hybrid motif"/>
    <property type="match status" value="1"/>
</dbReference>
<name>F8EUI0_ZYMMT</name>
<sequence length="297" mass="32591">MIKSRSLWTISILCLTSLLFTASLSAAFAFKEARSATHIVKTGETLNGIAYHLGIKRTELIKVNHLKEPYFLQEGQILHLPEVHASYFVKEGDTGLGLAHIYGVSWQRIIALNHLQPPYQLRRGMKLILPVASIENRHEPSKDNALNMKQIVGGAQPAVVHKTRSDKADQVLNFGWPAHGAILSAYGRTDNGRVNNGLDIAATVGSPVFAAEEGRVAYIGTHISILGGVILIQHAQSWMTAYGHLDKIKVAQGDFVHKGQLIAYAGESGQTTRPQLHFEIRHGLKAVNPSRLLPTRP</sequence>
<dbReference type="RefSeq" id="WP_013933595.1">
    <property type="nucleotide sequence ID" value="NC_015709.1"/>
</dbReference>
<dbReference type="InterPro" id="IPR016047">
    <property type="entry name" value="M23ase_b-sheet_dom"/>
</dbReference>
<dbReference type="InterPro" id="IPR018392">
    <property type="entry name" value="LysM"/>
</dbReference>
<accession>F8EUI0</accession>
<protein>
    <submittedName>
        <fullName evidence="3">Peptidase M23</fullName>
    </submittedName>
</protein>
<dbReference type="HOGENOM" id="CLU_029425_0_0_5"/>
<dbReference type="AlphaFoldDB" id="F8EUI0"/>
<evidence type="ECO:0000313" key="3">
    <source>
        <dbReference type="EMBL" id="AEI37196.1"/>
    </source>
</evidence>
<dbReference type="STRING" id="579138.Zymop_0293"/>
<dbReference type="PANTHER" id="PTHR21666">
    <property type="entry name" value="PEPTIDASE-RELATED"/>
    <property type="match status" value="1"/>
</dbReference>
<dbReference type="Pfam" id="PF01476">
    <property type="entry name" value="LysM"/>
    <property type="match status" value="2"/>
</dbReference>
<dbReference type="GO" id="GO:0004222">
    <property type="term" value="F:metalloendopeptidase activity"/>
    <property type="evidence" value="ECO:0007669"/>
    <property type="project" value="TreeGrafter"/>
</dbReference>
<dbReference type="InterPro" id="IPR036779">
    <property type="entry name" value="LysM_dom_sf"/>
</dbReference>
<dbReference type="Gene3D" id="2.70.70.10">
    <property type="entry name" value="Glucose Permease (Domain IIA)"/>
    <property type="match status" value="1"/>
</dbReference>
<dbReference type="Gene3D" id="3.10.350.10">
    <property type="entry name" value="LysM domain"/>
    <property type="match status" value="2"/>
</dbReference>